<gene>
    <name evidence="1" type="ORF">BHQ10_010177</name>
</gene>
<protein>
    <recommendedName>
        <fullName evidence="3">HD domain-containing protein</fullName>
    </recommendedName>
</protein>
<organism evidence="1 2">
    <name type="scientific">Talaromyces amestolkiae</name>
    <dbReference type="NCBI Taxonomy" id="1196081"/>
    <lineage>
        <taxon>Eukaryota</taxon>
        <taxon>Fungi</taxon>
        <taxon>Dikarya</taxon>
        <taxon>Ascomycota</taxon>
        <taxon>Pezizomycotina</taxon>
        <taxon>Eurotiomycetes</taxon>
        <taxon>Eurotiomycetidae</taxon>
        <taxon>Eurotiales</taxon>
        <taxon>Trichocomaceae</taxon>
        <taxon>Talaromyces</taxon>
        <taxon>Talaromyces sect. Talaromyces</taxon>
    </lineage>
</organism>
<dbReference type="Gene3D" id="1.10.3210.10">
    <property type="entry name" value="Hypothetical protein af1432"/>
    <property type="match status" value="1"/>
</dbReference>
<keyword evidence="2" id="KW-1185">Reference proteome</keyword>
<accession>A0A364LEC0</accession>
<dbReference type="OrthoDB" id="2378324at2759"/>
<dbReference type="PANTHER" id="PTHR35569:SF1">
    <property type="entry name" value="CYANAMIDE HYDRATASE DDI2-RELATED"/>
    <property type="match status" value="1"/>
</dbReference>
<dbReference type="Proteomes" id="UP000249363">
    <property type="component" value="Unassembled WGS sequence"/>
</dbReference>
<dbReference type="STRING" id="1196081.A0A364LEC0"/>
<dbReference type="RefSeq" id="XP_040738679.1">
    <property type="nucleotide sequence ID" value="XM_040872778.1"/>
</dbReference>
<sequence length="222" mass="24744">MTAPTPTTRVFAGVTLIDTPLIQASLEYARQNNDAMSFNHVYRSWVFGAILASKIPHFANINREIHAVSCILHDLAWDHTSPFATADKRFEVDGANATREFLNRAAPHFTPREVQLVWDSIALHTTTSIAQHKEGEVALCNMGITVDFMGPAFPGGLITQEEYDAVVEALPRLEFEESVKKLLCGLCVHKPETTYDNFLRDIGERFVEGYTVGPSLVDFVFS</sequence>
<dbReference type="GeneID" id="63799391"/>
<proteinExistence type="predicted"/>
<dbReference type="EMBL" id="MIKG01000030">
    <property type="protein sequence ID" value="RAO74165.1"/>
    <property type="molecule type" value="Genomic_DNA"/>
</dbReference>
<evidence type="ECO:0008006" key="3">
    <source>
        <dbReference type="Google" id="ProtNLM"/>
    </source>
</evidence>
<dbReference type="PANTHER" id="PTHR35569">
    <property type="entry name" value="CYANAMIDE HYDRATASE DDI2-RELATED"/>
    <property type="match status" value="1"/>
</dbReference>
<evidence type="ECO:0000313" key="1">
    <source>
        <dbReference type="EMBL" id="RAO74165.1"/>
    </source>
</evidence>
<evidence type="ECO:0000313" key="2">
    <source>
        <dbReference type="Proteomes" id="UP000249363"/>
    </source>
</evidence>
<comment type="caution">
    <text evidence="1">The sequence shown here is derived from an EMBL/GenBank/DDBJ whole genome shotgun (WGS) entry which is preliminary data.</text>
</comment>
<name>A0A364LEC0_TALAM</name>
<dbReference type="AlphaFoldDB" id="A0A364LEC0"/>
<dbReference type="SUPFAM" id="SSF109604">
    <property type="entry name" value="HD-domain/PDEase-like"/>
    <property type="match status" value="1"/>
</dbReference>
<reference evidence="1 2" key="1">
    <citation type="journal article" date="2017" name="Biotechnol. Biofuels">
        <title>Differential beta-glucosidase expression as a function of carbon source availability in Talaromyces amestolkiae: a genomic and proteomic approach.</title>
        <authorList>
            <person name="de Eugenio L.I."/>
            <person name="Mendez-Liter J.A."/>
            <person name="Nieto-Dominguez M."/>
            <person name="Alonso L."/>
            <person name="Gil-Munoz J."/>
            <person name="Barriuso J."/>
            <person name="Prieto A."/>
            <person name="Martinez M.J."/>
        </authorList>
    </citation>
    <scope>NUCLEOTIDE SEQUENCE [LARGE SCALE GENOMIC DNA]</scope>
    <source>
        <strain evidence="1 2">CIB</strain>
    </source>
</reference>